<organism evidence="3 4">
    <name type="scientific">Rubrobacter tropicus</name>
    <dbReference type="NCBI Taxonomy" id="2653851"/>
    <lineage>
        <taxon>Bacteria</taxon>
        <taxon>Bacillati</taxon>
        <taxon>Actinomycetota</taxon>
        <taxon>Rubrobacteria</taxon>
        <taxon>Rubrobacterales</taxon>
        <taxon>Rubrobacteraceae</taxon>
        <taxon>Rubrobacter</taxon>
    </lineage>
</organism>
<dbReference type="EMBL" id="CP045119">
    <property type="protein sequence ID" value="QIN83693.1"/>
    <property type="molecule type" value="Genomic_DNA"/>
</dbReference>
<feature type="compositionally biased region" description="Basic and acidic residues" evidence="2">
    <location>
        <begin position="222"/>
        <end position="261"/>
    </location>
</feature>
<dbReference type="Proteomes" id="UP000501452">
    <property type="component" value="Chromosome"/>
</dbReference>
<accession>A0A6G8QB83</accession>
<evidence type="ECO:0000313" key="3">
    <source>
        <dbReference type="EMBL" id="QIN83693.1"/>
    </source>
</evidence>
<dbReference type="KEGG" id="rub:GBA63_14430"/>
<dbReference type="AlphaFoldDB" id="A0A6G8QB83"/>
<feature type="coiled-coil region" evidence="1">
    <location>
        <begin position="20"/>
        <end position="111"/>
    </location>
</feature>
<protein>
    <submittedName>
        <fullName evidence="3">Uncharacterized protein</fullName>
    </submittedName>
</protein>
<dbReference type="RefSeq" id="WP_166177202.1">
    <property type="nucleotide sequence ID" value="NZ_CP045119.1"/>
</dbReference>
<keyword evidence="1" id="KW-0175">Coiled coil</keyword>
<keyword evidence="4" id="KW-1185">Reference proteome</keyword>
<reference evidence="3 4" key="1">
    <citation type="submission" date="2019-10" db="EMBL/GenBank/DDBJ databases">
        <title>Rubrobacter sp nov SCSIO 52090 isolated from a deep-sea sediment in the South China Sea.</title>
        <authorList>
            <person name="Chen R.W."/>
        </authorList>
    </citation>
    <scope>NUCLEOTIDE SEQUENCE [LARGE SCALE GENOMIC DNA]</scope>
    <source>
        <strain evidence="3 4">SCSIO 52909</strain>
    </source>
</reference>
<sequence>MEQQKQLSLRDFYDSYQYNKTTLDKALTKLEEEAADINAQLEQRMAAQSRIATAQREISSLKGEKSDLFLEWQQAEFDDSQEVKKELKNKRRQIDERISELEENIREERSSMPAVDKTHAANLAVRKDMLKPLNVGAFMEKLKAMLDTDANDLNARIRAISVPSSAYKSDEYEAIRAGKDMSYAMQLSQHKRLAAKEAEKRKKMRPVSSTDEMHNIMSGRRKPNDDRMSVTSKGEKVKGYSERRVSNDEGDRSHVLSGDEVRAALAEKQAKKAS</sequence>
<feature type="region of interest" description="Disordered" evidence="2">
    <location>
        <begin position="197"/>
        <end position="261"/>
    </location>
</feature>
<name>A0A6G8QB83_9ACTN</name>
<gene>
    <name evidence="3" type="ORF">GBA63_14430</name>
</gene>
<proteinExistence type="predicted"/>
<evidence type="ECO:0000256" key="1">
    <source>
        <dbReference type="SAM" id="Coils"/>
    </source>
</evidence>
<evidence type="ECO:0000313" key="4">
    <source>
        <dbReference type="Proteomes" id="UP000501452"/>
    </source>
</evidence>
<evidence type="ECO:0000256" key="2">
    <source>
        <dbReference type="SAM" id="MobiDB-lite"/>
    </source>
</evidence>